<accession>A0A4Y2KND2</accession>
<dbReference type="AlphaFoldDB" id="A0A4Y2KND2"/>
<sequence>MHQTVEGHNLFCHHPRGPYSLFWRTPILRLHLAYRLPKSRSCLPPAEIPVSQRGAARGRRSEERRLSVTLSCCRRPSLSRSGNAKREKVRMVYDVASEFSPKIWRNMSN</sequence>
<organism evidence="1 2">
    <name type="scientific">Araneus ventricosus</name>
    <name type="common">Orbweaver spider</name>
    <name type="synonym">Epeira ventricosa</name>
    <dbReference type="NCBI Taxonomy" id="182803"/>
    <lineage>
        <taxon>Eukaryota</taxon>
        <taxon>Metazoa</taxon>
        <taxon>Ecdysozoa</taxon>
        <taxon>Arthropoda</taxon>
        <taxon>Chelicerata</taxon>
        <taxon>Arachnida</taxon>
        <taxon>Araneae</taxon>
        <taxon>Araneomorphae</taxon>
        <taxon>Entelegynae</taxon>
        <taxon>Araneoidea</taxon>
        <taxon>Araneidae</taxon>
        <taxon>Araneus</taxon>
    </lineage>
</organism>
<keyword evidence="2" id="KW-1185">Reference proteome</keyword>
<protein>
    <submittedName>
        <fullName evidence="1">Uncharacterized protein</fullName>
    </submittedName>
</protein>
<dbReference type="Proteomes" id="UP000499080">
    <property type="component" value="Unassembled WGS sequence"/>
</dbReference>
<proteinExistence type="predicted"/>
<reference evidence="1 2" key="1">
    <citation type="journal article" date="2019" name="Sci. Rep.">
        <title>Orb-weaving spider Araneus ventricosus genome elucidates the spidroin gene catalogue.</title>
        <authorList>
            <person name="Kono N."/>
            <person name="Nakamura H."/>
            <person name="Ohtoshi R."/>
            <person name="Moran D.A.P."/>
            <person name="Shinohara A."/>
            <person name="Yoshida Y."/>
            <person name="Fujiwara M."/>
            <person name="Mori M."/>
            <person name="Tomita M."/>
            <person name="Arakawa K."/>
        </authorList>
    </citation>
    <scope>NUCLEOTIDE SEQUENCE [LARGE SCALE GENOMIC DNA]</scope>
</reference>
<gene>
    <name evidence="1" type="ORF">AVEN_88937_1</name>
</gene>
<dbReference type="EMBL" id="BGPR01004859">
    <property type="protein sequence ID" value="GBN04104.1"/>
    <property type="molecule type" value="Genomic_DNA"/>
</dbReference>
<comment type="caution">
    <text evidence="1">The sequence shown here is derived from an EMBL/GenBank/DDBJ whole genome shotgun (WGS) entry which is preliminary data.</text>
</comment>
<evidence type="ECO:0000313" key="1">
    <source>
        <dbReference type="EMBL" id="GBN04104.1"/>
    </source>
</evidence>
<name>A0A4Y2KND2_ARAVE</name>
<evidence type="ECO:0000313" key="2">
    <source>
        <dbReference type="Proteomes" id="UP000499080"/>
    </source>
</evidence>